<name>A0A8H7RF97_9FUNG</name>
<evidence type="ECO:0000313" key="3">
    <source>
        <dbReference type="Proteomes" id="UP000603453"/>
    </source>
</evidence>
<keyword evidence="3" id="KW-1185">Reference proteome</keyword>
<dbReference type="EMBL" id="JAEPRD010000012">
    <property type="protein sequence ID" value="KAG2210359.1"/>
    <property type="molecule type" value="Genomic_DNA"/>
</dbReference>
<protein>
    <submittedName>
        <fullName evidence="2">Uncharacterized protein</fullName>
    </submittedName>
</protein>
<dbReference type="AlphaFoldDB" id="A0A8H7RF97"/>
<gene>
    <name evidence="2" type="ORF">INT47_003344</name>
</gene>
<proteinExistence type="predicted"/>
<reference evidence="2" key="1">
    <citation type="submission" date="2020-12" db="EMBL/GenBank/DDBJ databases">
        <title>Metabolic potential, ecology and presence of endohyphal bacteria is reflected in genomic diversity of Mucoromycotina.</title>
        <authorList>
            <person name="Muszewska A."/>
            <person name="Okrasinska A."/>
            <person name="Steczkiewicz K."/>
            <person name="Drgas O."/>
            <person name="Orlowska M."/>
            <person name="Perlinska-Lenart U."/>
            <person name="Aleksandrzak-Piekarczyk T."/>
            <person name="Szatraj K."/>
            <person name="Zielenkiewicz U."/>
            <person name="Pilsyk S."/>
            <person name="Malc E."/>
            <person name="Mieczkowski P."/>
            <person name="Kruszewska J.S."/>
            <person name="Biernat P."/>
            <person name="Pawlowska J."/>
        </authorList>
    </citation>
    <scope>NUCLEOTIDE SEQUENCE</scope>
    <source>
        <strain evidence="2">WA0000017839</strain>
    </source>
</reference>
<organism evidence="2 3">
    <name type="scientific">Mucor saturninus</name>
    <dbReference type="NCBI Taxonomy" id="64648"/>
    <lineage>
        <taxon>Eukaryota</taxon>
        <taxon>Fungi</taxon>
        <taxon>Fungi incertae sedis</taxon>
        <taxon>Mucoromycota</taxon>
        <taxon>Mucoromycotina</taxon>
        <taxon>Mucoromycetes</taxon>
        <taxon>Mucorales</taxon>
        <taxon>Mucorineae</taxon>
        <taxon>Mucoraceae</taxon>
        <taxon>Mucor</taxon>
    </lineage>
</organism>
<evidence type="ECO:0000256" key="1">
    <source>
        <dbReference type="SAM" id="MobiDB-lite"/>
    </source>
</evidence>
<evidence type="ECO:0000313" key="2">
    <source>
        <dbReference type="EMBL" id="KAG2210359.1"/>
    </source>
</evidence>
<feature type="region of interest" description="Disordered" evidence="1">
    <location>
        <begin position="46"/>
        <end position="76"/>
    </location>
</feature>
<comment type="caution">
    <text evidence="2">The sequence shown here is derived from an EMBL/GenBank/DDBJ whole genome shotgun (WGS) entry which is preliminary data.</text>
</comment>
<accession>A0A8H7RF97</accession>
<sequence length="76" mass="8762">MLGHLEYAPYGKNEVESTFSNSLSIPQTVSHVYRVGRCTLPRTNCQRPSIPAKDTRPDIFGNHPIEDFWNEEEQKK</sequence>
<dbReference type="Proteomes" id="UP000603453">
    <property type="component" value="Unassembled WGS sequence"/>
</dbReference>